<reference evidence="1 2" key="1">
    <citation type="submission" date="2017-10" db="EMBL/GenBank/DDBJ databases">
        <title>Reclassification of Eubacterium combesii and discrepancies in the nomenclature of botulinum neurotoxin producing clostridia. Request for an Opinion.</title>
        <authorList>
            <person name="Dobritsa A.P."/>
            <person name="Kutumbaka K.K."/>
            <person name="Samadpour M."/>
        </authorList>
    </citation>
    <scope>NUCLEOTIDE SEQUENCE [LARGE SCALE GENOMIC DNA]</scope>
    <source>
        <strain evidence="1 2">DSM 20696</strain>
    </source>
</reference>
<evidence type="ECO:0000313" key="2">
    <source>
        <dbReference type="Proteomes" id="UP000231322"/>
    </source>
</evidence>
<accession>A0A2G7HEG0</accession>
<organism evidence="1 2">
    <name type="scientific">Clostridium combesii</name>
    <dbReference type="NCBI Taxonomy" id="39481"/>
    <lineage>
        <taxon>Bacteria</taxon>
        <taxon>Bacillati</taxon>
        <taxon>Bacillota</taxon>
        <taxon>Clostridia</taxon>
        <taxon>Eubacteriales</taxon>
        <taxon>Clostridiaceae</taxon>
        <taxon>Clostridium</taxon>
    </lineage>
</organism>
<sequence>MVKIQCDKIFQEQISNSFKNIKKETIKNNDEKNKIFDIKKFSSNNKKVRAHKYFLEGNVIKLYVVENGIKTKCLKRIPLKDASASILAQIENVSPEELRMIVQMQQDERKKDEGKKNETKEYSIYDTKSYLRNLK</sequence>
<dbReference type="RefSeq" id="WP_099839672.1">
    <property type="nucleotide sequence ID" value="NZ_PEIK01000010.1"/>
</dbReference>
<comment type="caution">
    <text evidence="1">The sequence shown here is derived from an EMBL/GenBank/DDBJ whole genome shotgun (WGS) entry which is preliminary data.</text>
</comment>
<gene>
    <name evidence="1" type="ORF">CS538_12580</name>
</gene>
<protein>
    <submittedName>
        <fullName evidence="1">Uncharacterized protein</fullName>
    </submittedName>
</protein>
<name>A0A2G7HEG0_9CLOT</name>
<dbReference type="Proteomes" id="UP000231322">
    <property type="component" value="Unassembled WGS sequence"/>
</dbReference>
<keyword evidence="2" id="KW-1185">Reference proteome</keyword>
<evidence type="ECO:0000313" key="1">
    <source>
        <dbReference type="EMBL" id="PIH03490.1"/>
    </source>
</evidence>
<proteinExistence type="predicted"/>
<dbReference type="EMBL" id="PEIK01000010">
    <property type="protein sequence ID" value="PIH03490.1"/>
    <property type="molecule type" value="Genomic_DNA"/>
</dbReference>
<dbReference type="AlphaFoldDB" id="A0A2G7HEG0"/>